<proteinExistence type="predicted"/>
<evidence type="ECO:0000313" key="2">
    <source>
        <dbReference type="EnsemblMetazoa" id="AMIN006587-PA"/>
    </source>
</evidence>
<sequence>MGLKSRAYSVLFQPGLGAGGRNYKKNPGSGTEGYLNQLRLSTLYFSRLAASGKRFEIGVEVAVAGKFDDIVMHLLDEEQYCLVQAKHKQDESKRIILDDLLKTTTEYSLPKYFDSFLGLKQVELFKGGRLKYIVIYTNLKVDENVMKVIDPIEPASDVFLHTLNVRCRGKESSLYRFNTTCTEFIEQLIDRISPICEVARKLAEQLVQRKKISINPNGIFHEFHALLVRDVFDLERQLFRESFLADVKGIDPCVIKLRFLLERTLRSITKSDDFSITELNRFIISGKLKLMFEPGFLCKSVNQTKPAKDWTDYRVQRAEVIQFFDHLLLATDQPNFIELEAITKVEVFGLKEQVDEYMRAVFDQVDRWIRDSEGQFLNANDWRIICSNSRARIAGKKWLLKSEEYQKCNPATGYVFERNTLLAPIEQFLATVNHHSMLVLAPYNAEVSASRVLQALMTLREQFVVFDAHCFHDFEDLESCALFLKNMSGKVMVIVSNEKCCRSAIRNARHKFNVLTNVKTIYIACNVQQEFFAEKIEHIHRDRFELGDMSRQSRQKLLEKKIILQQRSVRLHDLLSEEIALELLDMEFISQLLMNQVDPIVYSFKYQCQLKGQYFSRTLVSERNVIDENGFDQLLAINKAVILSNVPGMGKTTFLQNFIDRLFSALPDHVICLMHLKFYTETLEEITNLNARTISVDDAIRHATKCFFAGSSRLGQVLFRNAILNTGKLIVLVDGYDSVINRYKISVKKASELFLQYPFRMRNLLIATRPHETEHLRATLPQARVVSLLPFDEHQCMEFLTRWWSYNSHLEANNLLQYLQHNYVDWIVGSPFQIKLLAEIYQEDKTIIMNFGALLERYLEKQFHESNQRAIQVMGIGQQRMAAETLKQAAHEGHCELAALLTFYPEIKIDMPKFVFLLDIGLIVLEDNRIRFEHRLFQYYFAAESLMKGKSIAYGGERFWQILNDPFNRYLNKCLTYHLSKSKNAHYREYFRRTSLTQGQHITPGNR</sequence>
<dbReference type="Proteomes" id="UP000075920">
    <property type="component" value="Unassembled WGS sequence"/>
</dbReference>
<name>A0A182W8B3_9DIPT</name>
<accession>A0A182W8B3</accession>
<dbReference type="PANTHER" id="PTHR46312">
    <property type="entry name" value="NACHT DOMAIN-CONTAINING PROTEIN"/>
    <property type="match status" value="1"/>
</dbReference>
<dbReference type="PANTHER" id="PTHR46312:SF2">
    <property type="entry name" value="NUCLEOTIDE-BINDING OLIGOMERIZATION DOMAIN-CONTAINING PROTEIN 2-LIKE"/>
    <property type="match status" value="1"/>
</dbReference>
<evidence type="ECO:0000259" key="1">
    <source>
        <dbReference type="Pfam" id="PF05729"/>
    </source>
</evidence>
<reference evidence="2" key="2">
    <citation type="submission" date="2020-05" db="UniProtKB">
        <authorList>
            <consortium name="EnsemblMetazoa"/>
        </authorList>
    </citation>
    <scope>IDENTIFICATION</scope>
    <source>
        <strain evidence="2">MINIMUS1</strain>
    </source>
</reference>
<feature type="domain" description="NACHT" evidence="1">
    <location>
        <begin position="641"/>
        <end position="805"/>
    </location>
</feature>
<dbReference type="STRING" id="112268.A0A182W8B3"/>
<dbReference type="SUPFAM" id="SSF52540">
    <property type="entry name" value="P-loop containing nucleoside triphosphate hydrolases"/>
    <property type="match status" value="1"/>
</dbReference>
<dbReference type="Pfam" id="PF05729">
    <property type="entry name" value="NACHT"/>
    <property type="match status" value="1"/>
</dbReference>
<protein>
    <submittedName>
        <fullName evidence="2">NACHT domain-containing protein</fullName>
    </submittedName>
</protein>
<dbReference type="AlphaFoldDB" id="A0A182W8B3"/>
<reference evidence="3" key="1">
    <citation type="submission" date="2013-03" db="EMBL/GenBank/DDBJ databases">
        <title>The Genome Sequence of Anopheles minimus MINIMUS1.</title>
        <authorList>
            <consortium name="The Broad Institute Genomics Platform"/>
            <person name="Neafsey D.E."/>
            <person name="Walton C."/>
            <person name="Walker B."/>
            <person name="Young S.K."/>
            <person name="Zeng Q."/>
            <person name="Gargeya S."/>
            <person name="Fitzgerald M."/>
            <person name="Haas B."/>
            <person name="Abouelleil A."/>
            <person name="Allen A.W."/>
            <person name="Alvarado L."/>
            <person name="Arachchi H.M."/>
            <person name="Berlin A.M."/>
            <person name="Chapman S.B."/>
            <person name="Gainer-Dewar J."/>
            <person name="Goldberg J."/>
            <person name="Griggs A."/>
            <person name="Gujja S."/>
            <person name="Hansen M."/>
            <person name="Howarth C."/>
            <person name="Imamovic A."/>
            <person name="Ireland A."/>
            <person name="Larimer J."/>
            <person name="McCowan C."/>
            <person name="Murphy C."/>
            <person name="Pearson M."/>
            <person name="Poon T.W."/>
            <person name="Priest M."/>
            <person name="Roberts A."/>
            <person name="Saif S."/>
            <person name="Shea T."/>
            <person name="Sisk P."/>
            <person name="Sykes S."/>
            <person name="Wortman J."/>
            <person name="Nusbaum C."/>
            <person name="Birren B."/>
        </authorList>
    </citation>
    <scope>NUCLEOTIDE SEQUENCE [LARGE SCALE GENOMIC DNA]</scope>
    <source>
        <strain evidence="3">MINIMUS1</strain>
    </source>
</reference>
<dbReference type="Gene3D" id="3.40.50.300">
    <property type="entry name" value="P-loop containing nucleotide triphosphate hydrolases"/>
    <property type="match status" value="1"/>
</dbReference>
<organism evidence="2 3">
    <name type="scientific">Anopheles minimus</name>
    <dbReference type="NCBI Taxonomy" id="112268"/>
    <lineage>
        <taxon>Eukaryota</taxon>
        <taxon>Metazoa</taxon>
        <taxon>Ecdysozoa</taxon>
        <taxon>Arthropoda</taxon>
        <taxon>Hexapoda</taxon>
        <taxon>Insecta</taxon>
        <taxon>Pterygota</taxon>
        <taxon>Neoptera</taxon>
        <taxon>Endopterygota</taxon>
        <taxon>Diptera</taxon>
        <taxon>Nematocera</taxon>
        <taxon>Culicoidea</taxon>
        <taxon>Culicidae</taxon>
        <taxon>Anophelinae</taxon>
        <taxon>Anopheles</taxon>
    </lineage>
</organism>
<dbReference type="InterPro" id="IPR007111">
    <property type="entry name" value="NACHT_NTPase"/>
</dbReference>
<dbReference type="VEuPathDB" id="VectorBase:AMIN006587"/>
<dbReference type="InterPro" id="IPR027417">
    <property type="entry name" value="P-loop_NTPase"/>
</dbReference>
<evidence type="ECO:0000313" key="3">
    <source>
        <dbReference type="Proteomes" id="UP000075920"/>
    </source>
</evidence>
<dbReference type="EnsemblMetazoa" id="AMIN006587-RA">
    <property type="protein sequence ID" value="AMIN006587-PA"/>
    <property type="gene ID" value="AMIN006587"/>
</dbReference>
<keyword evidence="3" id="KW-1185">Reference proteome</keyword>